<keyword evidence="6" id="KW-0732">Signal</keyword>
<dbReference type="InterPro" id="IPR050127">
    <property type="entry name" value="Serine_Proteases_S1"/>
</dbReference>
<feature type="domain" description="Peptidase S1" evidence="7">
    <location>
        <begin position="29"/>
        <end position="267"/>
    </location>
</feature>
<keyword evidence="5" id="KW-1133">Transmembrane helix</keyword>
<dbReference type="Proteomes" id="UP001479436">
    <property type="component" value="Unassembled WGS sequence"/>
</dbReference>
<evidence type="ECO:0000256" key="1">
    <source>
        <dbReference type="ARBA" id="ARBA00004613"/>
    </source>
</evidence>
<dbReference type="PANTHER" id="PTHR24264:SF65">
    <property type="entry name" value="SRCR DOMAIN-CONTAINING PROTEIN"/>
    <property type="match status" value="1"/>
</dbReference>
<feature type="signal peptide" evidence="6">
    <location>
        <begin position="1"/>
        <end position="20"/>
    </location>
</feature>
<evidence type="ECO:0000256" key="6">
    <source>
        <dbReference type="SAM" id="SignalP"/>
    </source>
</evidence>
<organism evidence="8 9">
    <name type="scientific">Basidiobolus ranarum</name>
    <dbReference type="NCBI Taxonomy" id="34480"/>
    <lineage>
        <taxon>Eukaryota</taxon>
        <taxon>Fungi</taxon>
        <taxon>Fungi incertae sedis</taxon>
        <taxon>Zoopagomycota</taxon>
        <taxon>Entomophthoromycotina</taxon>
        <taxon>Basidiobolomycetes</taxon>
        <taxon>Basidiobolales</taxon>
        <taxon>Basidiobolaceae</taxon>
        <taxon>Basidiobolus</taxon>
    </lineage>
</organism>
<evidence type="ECO:0000256" key="2">
    <source>
        <dbReference type="ARBA" id="ARBA00022525"/>
    </source>
</evidence>
<dbReference type="GO" id="GO:0006508">
    <property type="term" value="P:proteolysis"/>
    <property type="evidence" value="ECO:0007669"/>
    <property type="project" value="UniProtKB-KW"/>
</dbReference>
<comment type="subcellular location">
    <subcellularLocation>
        <location evidence="1">Secreted</location>
    </subcellularLocation>
</comment>
<keyword evidence="9" id="KW-1185">Reference proteome</keyword>
<evidence type="ECO:0000256" key="4">
    <source>
        <dbReference type="ARBA" id="ARBA00022801"/>
    </source>
</evidence>
<sequence length="299" mass="33511">MKGMLWMISIFSLVIHASTAGNITPLEFIENGNPRTYNEVPYLATVYELKSGLCSGILISESWVLTTQYCLQTSVEDTSLKGLYSTKLWRVEVGRDILQIPYEEDIFEVKRFIPRYSSLISTQKLSNIVLIELVGKVNTTRVPKFASIGHTDLQVGDQLEATGVGNPEDSDDATNFTSISVTIQEPSACRLLHWREIELKDSPLLCGKFKAGQTVNAGDPGGPLYQRLNDNQAKVYGLITGDSSHDPNFFSFVNLEYHINWIAHTTGISKETLRLSSSHRFTVNYTFVFMILLILAILY</sequence>
<accession>A0ABR2WYS1</accession>
<dbReference type="SUPFAM" id="SSF50494">
    <property type="entry name" value="Trypsin-like serine proteases"/>
    <property type="match status" value="1"/>
</dbReference>
<dbReference type="InterPro" id="IPR043504">
    <property type="entry name" value="Peptidase_S1_PA_chymotrypsin"/>
</dbReference>
<keyword evidence="3 8" id="KW-0645">Protease</keyword>
<dbReference type="GO" id="GO:0008233">
    <property type="term" value="F:peptidase activity"/>
    <property type="evidence" value="ECO:0007669"/>
    <property type="project" value="UniProtKB-KW"/>
</dbReference>
<keyword evidence="2" id="KW-0964">Secreted</keyword>
<evidence type="ECO:0000313" key="9">
    <source>
        <dbReference type="Proteomes" id="UP001479436"/>
    </source>
</evidence>
<dbReference type="PROSITE" id="PS50240">
    <property type="entry name" value="TRYPSIN_DOM"/>
    <property type="match status" value="1"/>
</dbReference>
<evidence type="ECO:0000256" key="3">
    <source>
        <dbReference type="ARBA" id="ARBA00022670"/>
    </source>
</evidence>
<dbReference type="InterPro" id="IPR009003">
    <property type="entry name" value="Peptidase_S1_PA"/>
</dbReference>
<dbReference type="EMBL" id="JASJQH010000138">
    <property type="protein sequence ID" value="KAK9766638.1"/>
    <property type="molecule type" value="Genomic_DNA"/>
</dbReference>
<dbReference type="InterPro" id="IPR001254">
    <property type="entry name" value="Trypsin_dom"/>
</dbReference>
<dbReference type="SMART" id="SM00020">
    <property type="entry name" value="Tryp_SPc"/>
    <property type="match status" value="1"/>
</dbReference>
<feature type="transmembrane region" description="Helical" evidence="5">
    <location>
        <begin position="281"/>
        <end position="298"/>
    </location>
</feature>
<dbReference type="PANTHER" id="PTHR24264">
    <property type="entry name" value="TRYPSIN-RELATED"/>
    <property type="match status" value="1"/>
</dbReference>
<evidence type="ECO:0000313" key="8">
    <source>
        <dbReference type="EMBL" id="KAK9766638.1"/>
    </source>
</evidence>
<keyword evidence="5" id="KW-0812">Transmembrane</keyword>
<protein>
    <submittedName>
        <fullName evidence="8">Serine protease 27</fullName>
    </submittedName>
</protein>
<gene>
    <name evidence="8" type="primary">PRSS27</name>
    <name evidence="8" type="ORF">K7432_004152</name>
</gene>
<keyword evidence="5" id="KW-0472">Membrane</keyword>
<evidence type="ECO:0000259" key="7">
    <source>
        <dbReference type="PROSITE" id="PS50240"/>
    </source>
</evidence>
<dbReference type="Gene3D" id="2.40.10.10">
    <property type="entry name" value="Trypsin-like serine proteases"/>
    <property type="match status" value="1"/>
</dbReference>
<evidence type="ECO:0000256" key="5">
    <source>
        <dbReference type="SAM" id="Phobius"/>
    </source>
</evidence>
<comment type="caution">
    <text evidence="8">The sequence shown here is derived from an EMBL/GenBank/DDBJ whole genome shotgun (WGS) entry which is preliminary data.</text>
</comment>
<proteinExistence type="predicted"/>
<keyword evidence="4" id="KW-0378">Hydrolase</keyword>
<dbReference type="Pfam" id="PF00089">
    <property type="entry name" value="Trypsin"/>
    <property type="match status" value="1"/>
</dbReference>
<feature type="chain" id="PRO_5046971926" evidence="6">
    <location>
        <begin position="21"/>
        <end position="299"/>
    </location>
</feature>
<name>A0ABR2WYS1_9FUNG</name>
<reference evidence="8 9" key="1">
    <citation type="submission" date="2023-04" db="EMBL/GenBank/DDBJ databases">
        <title>Genome of Basidiobolus ranarum AG-B5.</title>
        <authorList>
            <person name="Stajich J.E."/>
            <person name="Carter-House D."/>
            <person name="Gryganskyi A."/>
        </authorList>
    </citation>
    <scope>NUCLEOTIDE SEQUENCE [LARGE SCALE GENOMIC DNA]</scope>
    <source>
        <strain evidence="8 9">AG-B5</strain>
    </source>
</reference>